<dbReference type="Proteomes" id="UP000240243">
    <property type="component" value="Unassembled WGS sequence"/>
</dbReference>
<feature type="domain" description="HTH lysR-type" evidence="5">
    <location>
        <begin position="8"/>
        <end position="65"/>
    </location>
</feature>
<gene>
    <name evidence="6" type="ORF">C7H85_12080</name>
</gene>
<evidence type="ECO:0000256" key="1">
    <source>
        <dbReference type="ARBA" id="ARBA00009437"/>
    </source>
</evidence>
<evidence type="ECO:0000256" key="4">
    <source>
        <dbReference type="ARBA" id="ARBA00023163"/>
    </source>
</evidence>
<dbReference type="Gene3D" id="1.10.10.10">
    <property type="entry name" value="Winged helix-like DNA-binding domain superfamily/Winged helix DNA-binding domain"/>
    <property type="match status" value="1"/>
</dbReference>
<dbReference type="PANTHER" id="PTHR30537">
    <property type="entry name" value="HTH-TYPE TRANSCRIPTIONAL REGULATOR"/>
    <property type="match status" value="1"/>
</dbReference>
<evidence type="ECO:0000256" key="3">
    <source>
        <dbReference type="ARBA" id="ARBA00023125"/>
    </source>
</evidence>
<dbReference type="GO" id="GO:0003677">
    <property type="term" value="F:DNA binding"/>
    <property type="evidence" value="ECO:0007669"/>
    <property type="project" value="UniProtKB-KW"/>
</dbReference>
<dbReference type="Gene3D" id="3.40.190.290">
    <property type="match status" value="1"/>
</dbReference>
<comment type="caution">
    <text evidence="6">The sequence shown here is derived from an EMBL/GenBank/DDBJ whole genome shotgun (WGS) entry which is preliminary data.</text>
</comment>
<keyword evidence="2" id="KW-0805">Transcription regulation</keyword>
<dbReference type="InterPro" id="IPR036390">
    <property type="entry name" value="WH_DNA-bd_sf"/>
</dbReference>
<dbReference type="InterPro" id="IPR005119">
    <property type="entry name" value="LysR_subst-bd"/>
</dbReference>
<evidence type="ECO:0000313" key="7">
    <source>
        <dbReference type="Proteomes" id="UP000240243"/>
    </source>
</evidence>
<dbReference type="CDD" id="cd08475">
    <property type="entry name" value="PBP2_CrgA_like_6"/>
    <property type="match status" value="1"/>
</dbReference>
<dbReference type="EMBL" id="PXYG01000005">
    <property type="protein sequence ID" value="PSJ44714.1"/>
    <property type="molecule type" value="Genomic_DNA"/>
</dbReference>
<reference evidence="6 7" key="1">
    <citation type="submission" date="2018-03" db="EMBL/GenBank/DDBJ databases">
        <title>The draft genome of Zobellella sp. 59N8.</title>
        <authorList>
            <person name="Liu L."/>
            <person name="Li L."/>
            <person name="Zhang X."/>
            <person name="Liang L."/>
            <person name="Wang T."/>
        </authorList>
    </citation>
    <scope>NUCLEOTIDE SEQUENCE [LARGE SCALE GENOMIC DNA]</scope>
    <source>
        <strain evidence="6 7">59N8</strain>
    </source>
</reference>
<keyword evidence="3" id="KW-0238">DNA-binding</keyword>
<proteinExistence type="inferred from homology"/>
<dbReference type="InterPro" id="IPR058163">
    <property type="entry name" value="LysR-type_TF_proteobact-type"/>
</dbReference>
<name>A0A2P7R3E0_9GAMM</name>
<dbReference type="InterPro" id="IPR000847">
    <property type="entry name" value="LysR_HTH_N"/>
</dbReference>
<evidence type="ECO:0000313" key="6">
    <source>
        <dbReference type="EMBL" id="PSJ44714.1"/>
    </source>
</evidence>
<dbReference type="InterPro" id="IPR036388">
    <property type="entry name" value="WH-like_DNA-bd_sf"/>
</dbReference>
<protein>
    <submittedName>
        <fullName evidence="6">LysR family transcriptional regulator</fullName>
    </submittedName>
</protein>
<sequence length="306" mass="33532">MFNPLLPDSLRTIVYFVTVARVGSFTAAADELGVSKSALGKSIAKLEQRLATKLLHRTTRKVSLTTEGEAYLVSCQSALKTLQEAESALLSKQTHPSGKVRIDLPAAFGRRVVMPILLEMAAQYPDLKLTITFNDKVIDPLDAGFDLAFRFGPLQDSGELVARKLNDQQQLLCAAPEYLARHGTPNTLEELQQHHCIMAWRGGRPLSWLLKSASGKDTRFNPEAFHQISDGDAMVDACVAGAGIVQFPALLLRPLIAAGQLVPILPQLAPEPSGLHMIWPGNRHLMPSVRFIIDEFVRLSDEGTFS</sequence>
<dbReference type="PROSITE" id="PS50931">
    <property type="entry name" value="HTH_LYSR"/>
    <property type="match status" value="1"/>
</dbReference>
<dbReference type="PANTHER" id="PTHR30537:SF5">
    <property type="entry name" value="HTH-TYPE TRANSCRIPTIONAL ACTIVATOR TTDR-RELATED"/>
    <property type="match status" value="1"/>
</dbReference>
<accession>A0A2P7R3E0</accession>
<keyword evidence="4" id="KW-0804">Transcription</keyword>
<dbReference type="Pfam" id="PF03466">
    <property type="entry name" value="LysR_substrate"/>
    <property type="match status" value="1"/>
</dbReference>
<dbReference type="FunFam" id="1.10.10.10:FF:000001">
    <property type="entry name" value="LysR family transcriptional regulator"/>
    <property type="match status" value="1"/>
</dbReference>
<dbReference type="SUPFAM" id="SSF53850">
    <property type="entry name" value="Periplasmic binding protein-like II"/>
    <property type="match status" value="1"/>
</dbReference>
<dbReference type="RefSeq" id="WP_106729965.1">
    <property type="nucleotide sequence ID" value="NZ_PXYG01000005.1"/>
</dbReference>
<comment type="similarity">
    <text evidence="1">Belongs to the LysR transcriptional regulatory family.</text>
</comment>
<dbReference type="SUPFAM" id="SSF46785">
    <property type="entry name" value="Winged helix' DNA-binding domain"/>
    <property type="match status" value="1"/>
</dbReference>
<dbReference type="OrthoDB" id="9110639at2"/>
<dbReference type="GO" id="GO:0003700">
    <property type="term" value="F:DNA-binding transcription factor activity"/>
    <property type="evidence" value="ECO:0007669"/>
    <property type="project" value="InterPro"/>
</dbReference>
<evidence type="ECO:0000256" key="2">
    <source>
        <dbReference type="ARBA" id="ARBA00023015"/>
    </source>
</evidence>
<organism evidence="6 7">
    <name type="scientific">Zobellella endophytica</name>
    <dbReference type="NCBI Taxonomy" id="2116700"/>
    <lineage>
        <taxon>Bacteria</taxon>
        <taxon>Pseudomonadati</taxon>
        <taxon>Pseudomonadota</taxon>
        <taxon>Gammaproteobacteria</taxon>
        <taxon>Aeromonadales</taxon>
        <taxon>Aeromonadaceae</taxon>
        <taxon>Zobellella</taxon>
    </lineage>
</organism>
<keyword evidence="7" id="KW-1185">Reference proteome</keyword>
<dbReference type="AlphaFoldDB" id="A0A2P7R3E0"/>
<evidence type="ECO:0000259" key="5">
    <source>
        <dbReference type="PROSITE" id="PS50931"/>
    </source>
</evidence>
<dbReference type="Pfam" id="PF00126">
    <property type="entry name" value="HTH_1"/>
    <property type="match status" value="1"/>
</dbReference>